<organism evidence="9 10">
    <name type="scientific">Caldiarchaeum subterraneum</name>
    <dbReference type="NCBI Taxonomy" id="311458"/>
    <lineage>
        <taxon>Archaea</taxon>
        <taxon>Nitrososphaerota</taxon>
        <taxon>Candidatus Caldarchaeales</taxon>
        <taxon>Candidatus Caldarchaeaceae</taxon>
        <taxon>Candidatus Caldarchaeum</taxon>
    </lineage>
</organism>
<keyword evidence="4 7" id="KW-0032">Aminotransferase</keyword>
<evidence type="ECO:0000256" key="3">
    <source>
        <dbReference type="ARBA" id="ARBA00011738"/>
    </source>
</evidence>
<evidence type="ECO:0000313" key="9">
    <source>
        <dbReference type="EMBL" id="HIQ30195.1"/>
    </source>
</evidence>
<evidence type="ECO:0000256" key="4">
    <source>
        <dbReference type="ARBA" id="ARBA00022576"/>
    </source>
</evidence>
<keyword evidence="6" id="KW-0663">Pyridoxal phosphate</keyword>
<protein>
    <recommendedName>
        <fullName evidence="7">Aminotransferase</fullName>
        <ecNumber evidence="7">2.6.1.-</ecNumber>
    </recommendedName>
</protein>
<comment type="cofactor">
    <cofactor evidence="1 7">
        <name>pyridoxal 5'-phosphate</name>
        <dbReference type="ChEBI" id="CHEBI:597326"/>
    </cofactor>
</comment>
<comment type="caution">
    <text evidence="9">The sequence shown here is derived from an EMBL/GenBank/DDBJ whole genome shotgun (WGS) entry which is preliminary data.</text>
</comment>
<keyword evidence="5 7" id="KW-0808">Transferase</keyword>
<dbReference type="EMBL" id="DQVM01000123">
    <property type="protein sequence ID" value="HIQ30195.1"/>
    <property type="molecule type" value="Genomic_DNA"/>
</dbReference>
<dbReference type="Gene3D" id="3.90.1150.10">
    <property type="entry name" value="Aspartate Aminotransferase, domain 1"/>
    <property type="match status" value="1"/>
</dbReference>
<name>A0A833EB02_CALS0</name>
<evidence type="ECO:0000256" key="2">
    <source>
        <dbReference type="ARBA" id="ARBA00007441"/>
    </source>
</evidence>
<evidence type="ECO:0000256" key="6">
    <source>
        <dbReference type="ARBA" id="ARBA00022898"/>
    </source>
</evidence>
<dbReference type="GO" id="GO:0008483">
    <property type="term" value="F:transaminase activity"/>
    <property type="evidence" value="ECO:0007669"/>
    <property type="project" value="UniProtKB-KW"/>
</dbReference>
<dbReference type="InterPro" id="IPR015422">
    <property type="entry name" value="PyrdxlP-dep_Trfase_small"/>
</dbReference>
<gene>
    <name evidence="9" type="ORF">EYH45_06495</name>
</gene>
<dbReference type="CDD" id="cd00609">
    <property type="entry name" value="AAT_like"/>
    <property type="match status" value="1"/>
</dbReference>
<reference evidence="9" key="1">
    <citation type="journal article" date="2020" name="ISME J.">
        <title>Gammaproteobacteria mediating utilization of methyl-, sulfur- and petroleum organic compounds in deep ocean hydrothermal plumes.</title>
        <authorList>
            <person name="Zhou Z."/>
            <person name="Liu Y."/>
            <person name="Pan J."/>
            <person name="Cron B.R."/>
            <person name="Toner B.M."/>
            <person name="Anantharaman K."/>
            <person name="Breier J.A."/>
            <person name="Dick G.J."/>
            <person name="Li M."/>
        </authorList>
    </citation>
    <scope>NUCLEOTIDE SEQUENCE</scope>
    <source>
        <strain evidence="9">SZUA-1515</strain>
    </source>
</reference>
<dbReference type="PANTHER" id="PTHR46383:SF3">
    <property type="entry name" value="ASPARTATE AMINOTRANSFERASE-RELATED"/>
    <property type="match status" value="1"/>
</dbReference>
<evidence type="ECO:0000313" key="10">
    <source>
        <dbReference type="Proteomes" id="UP000608579"/>
    </source>
</evidence>
<dbReference type="PANTHER" id="PTHR46383">
    <property type="entry name" value="ASPARTATE AMINOTRANSFERASE"/>
    <property type="match status" value="1"/>
</dbReference>
<sequence length="385" mass="43098">MAIAENLSKVDVTGIRRLFEIAEKKRDAINLGIGEPDFDTPESIKEAAYKAMKMGRTKYGPTTGLLELRRVIEEKYNRAWNANIDEDEVFITVGGENALFIAMAASLRQGDEALIISPSFPSYSAIATILGASVRYFRTRMENGFKPDLELLHESISSKTRLIIVNSPCNPTGAVYDTNIMERIVEIAAENGCYVLSDEVYDSFTYSSSFVSLARFFKRYDRIVVANSFSKLYSMTGWRLGFLITGNTELRGSIPKLQLYVNTCPATFTQYAALEALNSPEVAKAVERFREAYRRRRDLVYRLLLEAGVEVNLPEGAFYIFPKVPLNMKSNDFCSSLLDVKNVVTVPGSGFGEGGEGHFRISYAASEEKLAEACRRIAEFIQEKL</sequence>
<proteinExistence type="inferred from homology"/>
<dbReference type="InterPro" id="IPR015424">
    <property type="entry name" value="PyrdxlP-dep_Trfase"/>
</dbReference>
<dbReference type="GO" id="GO:0030170">
    <property type="term" value="F:pyridoxal phosphate binding"/>
    <property type="evidence" value="ECO:0007669"/>
    <property type="project" value="InterPro"/>
</dbReference>
<dbReference type="AlphaFoldDB" id="A0A833EB02"/>
<dbReference type="SUPFAM" id="SSF53383">
    <property type="entry name" value="PLP-dependent transferases"/>
    <property type="match status" value="1"/>
</dbReference>
<feature type="domain" description="Aminotransferase class I/classII large" evidence="8">
    <location>
        <begin position="27"/>
        <end position="377"/>
    </location>
</feature>
<comment type="similarity">
    <text evidence="2 7">Belongs to the class-I pyridoxal-phosphate-dependent aminotransferase family.</text>
</comment>
<dbReference type="Gene3D" id="3.40.640.10">
    <property type="entry name" value="Type I PLP-dependent aspartate aminotransferase-like (Major domain)"/>
    <property type="match status" value="1"/>
</dbReference>
<evidence type="ECO:0000259" key="8">
    <source>
        <dbReference type="Pfam" id="PF00155"/>
    </source>
</evidence>
<dbReference type="InterPro" id="IPR004838">
    <property type="entry name" value="NHTrfase_class1_PyrdxlP-BS"/>
</dbReference>
<dbReference type="InterPro" id="IPR004839">
    <property type="entry name" value="Aminotransferase_I/II_large"/>
</dbReference>
<evidence type="ECO:0000256" key="7">
    <source>
        <dbReference type="RuleBase" id="RU000481"/>
    </source>
</evidence>
<evidence type="ECO:0000256" key="1">
    <source>
        <dbReference type="ARBA" id="ARBA00001933"/>
    </source>
</evidence>
<comment type="subunit">
    <text evidence="3">Homodimer.</text>
</comment>
<accession>A0A833EB02</accession>
<dbReference type="PROSITE" id="PS00105">
    <property type="entry name" value="AA_TRANSFER_CLASS_1"/>
    <property type="match status" value="1"/>
</dbReference>
<dbReference type="EC" id="2.6.1.-" evidence="7"/>
<dbReference type="GO" id="GO:0006520">
    <property type="term" value="P:amino acid metabolic process"/>
    <property type="evidence" value="ECO:0007669"/>
    <property type="project" value="InterPro"/>
</dbReference>
<dbReference type="InterPro" id="IPR050596">
    <property type="entry name" value="AspAT/PAT-like"/>
</dbReference>
<dbReference type="InterPro" id="IPR015421">
    <property type="entry name" value="PyrdxlP-dep_Trfase_major"/>
</dbReference>
<dbReference type="Pfam" id="PF00155">
    <property type="entry name" value="Aminotran_1_2"/>
    <property type="match status" value="1"/>
</dbReference>
<dbReference type="Proteomes" id="UP000608579">
    <property type="component" value="Unassembled WGS sequence"/>
</dbReference>
<evidence type="ECO:0000256" key="5">
    <source>
        <dbReference type="ARBA" id="ARBA00022679"/>
    </source>
</evidence>